<keyword evidence="1" id="KW-0285">Flavoprotein</keyword>
<sequence length="206" mass="22282">MKVLLINGSPHREGCTYTALKEVAGALEKNGVDTEIFQIGTKPVHGCTACQKCSELDRCVFDDDILNEMAARCAEADGIVIGSPVYYSGINGALSALLDRLFYSSGDKLQYKPGAAVVSCRRGGNATAFDRINKYFTITQMPVVSSQYWNGVHGFTPEDVKKDLEGMQIMRRLGTNMAWLLKSIQAGGGPIPLDEPHASTSFPDGL</sequence>
<dbReference type="InterPro" id="IPR051796">
    <property type="entry name" value="ISF_SsuE-like"/>
</dbReference>
<feature type="domain" description="NADPH-dependent FMN reductase-like" evidence="3">
    <location>
        <begin position="1"/>
        <end position="150"/>
    </location>
</feature>
<dbReference type="Proteomes" id="UP000183995">
    <property type="component" value="Unassembled WGS sequence"/>
</dbReference>
<dbReference type="AlphaFoldDB" id="A0A1M5X5Z5"/>
<evidence type="ECO:0000313" key="4">
    <source>
        <dbReference type="EMBL" id="SHH95245.1"/>
    </source>
</evidence>
<proteinExistence type="predicted"/>
<protein>
    <submittedName>
        <fullName evidence="4">Multimeric flavodoxin WrbA</fullName>
    </submittedName>
</protein>
<evidence type="ECO:0000313" key="5">
    <source>
        <dbReference type="Proteomes" id="UP000183995"/>
    </source>
</evidence>
<keyword evidence="5" id="KW-1185">Reference proteome</keyword>
<organism evidence="4 5">
    <name type="scientific">Sporobacter termitidis DSM 10068</name>
    <dbReference type="NCBI Taxonomy" id="1123282"/>
    <lineage>
        <taxon>Bacteria</taxon>
        <taxon>Bacillati</taxon>
        <taxon>Bacillota</taxon>
        <taxon>Clostridia</taxon>
        <taxon>Eubacteriales</taxon>
        <taxon>Oscillospiraceae</taxon>
        <taxon>Sporobacter</taxon>
    </lineage>
</organism>
<dbReference type="PANTHER" id="PTHR43278:SF4">
    <property type="entry name" value="NAD(P)H-DEPENDENT FMN-CONTAINING OXIDOREDUCTASE YWQN-RELATED"/>
    <property type="match status" value="1"/>
</dbReference>
<dbReference type="Pfam" id="PF03358">
    <property type="entry name" value="FMN_red"/>
    <property type="match status" value="1"/>
</dbReference>
<dbReference type="Gene3D" id="3.40.50.360">
    <property type="match status" value="1"/>
</dbReference>
<reference evidence="4 5" key="1">
    <citation type="submission" date="2016-11" db="EMBL/GenBank/DDBJ databases">
        <authorList>
            <person name="Jaros S."/>
            <person name="Januszkiewicz K."/>
            <person name="Wedrychowicz H."/>
        </authorList>
    </citation>
    <scope>NUCLEOTIDE SEQUENCE [LARGE SCALE GENOMIC DNA]</scope>
    <source>
        <strain evidence="4 5">DSM 10068</strain>
    </source>
</reference>
<keyword evidence="2" id="KW-0288">FMN</keyword>
<dbReference type="RefSeq" id="WP_073077575.1">
    <property type="nucleotide sequence ID" value="NZ_FQXV01000004.1"/>
</dbReference>
<dbReference type="InterPro" id="IPR029039">
    <property type="entry name" value="Flavoprotein-like_sf"/>
</dbReference>
<dbReference type="EMBL" id="FQXV01000004">
    <property type="protein sequence ID" value="SHH95245.1"/>
    <property type="molecule type" value="Genomic_DNA"/>
</dbReference>
<dbReference type="GO" id="GO:0016491">
    <property type="term" value="F:oxidoreductase activity"/>
    <property type="evidence" value="ECO:0007669"/>
    <property type="project" value="InterPro"/>
</dbReference>
<dbReference type="OrthoDB" id="9790975at2"/>
<gene>
    <name evidence="4" type="ORF">SAMN02745823_01639</name>
</gene>
<evidence type="ECO:0000256" key="2">
    <source>
        <dbReference type="ARBA" id="ARBA00022643"/>
    </source>
</evidence>
<dbReference type="SUPFAM" id="SSF52218">
    <property type="entry name" value="Flavoproteins"/>
    <property type="match status" value="1"/>
</dbReference>
<evidence type="ECO:0000256" key="1">
    <source>
        <dbReference type="ARBA" id="ARBA00022630"/>
    </source>
</evidence>
<dbReference type="STRING" id="1123282.SAMN02745823_01639"/>
<dbReference type="InterPro" id="IPR005025">
    <property type="entry name" value="FMN_Rdtase-like_dom"/>
</dbReference>
<dbReference type="PANTHER" id="PTHR43278">
    <property type="entry name" value="NAD(P)H-DEPENDENT FMN-CONTAINING OXIDOREDUCTASE YWQN-RELATED"/>
    <property type="match status" value="1"/>
</dbReference>
<accession>A0A1M5X5Z5</accession>
<evidence type="ECO:0000259" key="3">
    <source>
        <dbReference type="Pfam" id="PF03358"/>
    </source>
</evidence>
<name>A0A1M5X5Z5_9FIRM</name>